<dbReference type="Pfam" id="PF05088">
    <property type="entry name" value="Bac_GDH_CD"/>
    <property type="match status" value="1"/>
</dbReference>
<dbReference type="SUPFAM" id="SSF53223">
    <property type="entry name" value="Aminoacid dehydrogenase-like, N-terminal domain"/>
    <property type="match status" value="1"/>
</dbReference>
<dbReference type="InterPro" id="IPR046346">
    <property type="entry name" value="Aminoacid_DH-like_N_sf"/>
</dbReference>
<dbReference type="InterPro" id="IPR028971">
    <property type="entry name" value="NAD-GDH_cat"/>
</dbReference>
<dbReference type="Pfam" id="PF21074">
    <property type="entry name" value="GDH_C"/>
    <property type="match status" value="1"/>
</dbReference>
<evidence type="ECO:0000259" key="2">
    <source>
        <dbReference type="Pfam" id="PF21074"/>
    </source>
</evidence>
<reference evidence="4" key="1">
    <citation type="submission" date="2020-05" db="EMBL/GenBank/DDBJ databases">
        <authorList>
            <person name="Chiriac C."/>
            <person name="Salcher M."/>
            <person name="Ghai R."/>
            <person name="Kavagutti S V."/>
        </authorList>
    </citation>
    <scope>NUCLEOTIDE SEQUENCE</scope>
</reference>
<evidence type="ECO:0000259" key="1">
    <source>
        <dbReference type="Pfam" id="PF05088"/>
    </source>
</evidence>
<dbReference type="GO" id="GO:0004069">
    <property type="term" value="F:L-aspartate:2-oxoglutarate aminotransferase activity"/>
    <property type="evidence" value="ECO:0007669"/>
    <property type="project" value="InterPro"/>
</dbReference>
<dbReference type="GO" id="GO:0004352">
    <property type="term" value="F:glutamate dehydrogenase (NAD+) activity"/>
    <property type="evidence" value="ECO:0007669"/>
    <property type="project" value="InterPro"/>
</dbReference>
<dbReference type="AlphaFoldDB" id="A0A6J6Y9H3"/>
<organism evidence="4">
    <name type="scientific">freshwater metagenome</name>
    <dbReference type="NCBI Taxonomy" id="449393"/>
    <lineage>
        <taxon>unclassified sequences</taxon>
        <taxon>metagenomes</taxon>
        <taxon>ecological metagenomes</taxon>
    </lineage>
</organism>
<dbReference type="GO" id="GO:0006538">
    <property type="term" value="P:L-glutamate catabolic process"/>
    <property type="evidence" value="ECO:0007669"/>
    <property type="project" value="InterPro"/>
</dbReference>
<dbReference type="Pfam" id="PF21077">
    <property type="entry name" value="GDH_ACT3"/>
    <property type="match status" value="1"/>
</dbReference>
<proteinExistence type="predicted"/>
<dbReference type="InterPro" id="IPR049064">
    <property type="entry name" value="NAD_Glu_DH_ACT3"/>
</dbReference>
<name>A0A6J6Y9H3_9ZZZZ</name>
<protein>
    <submittedName>
        <fullName evidence="4">Unannotated protein</fullName>
    </submittedName>
</protein>
<gene>
    <name evidence="4" type="ORF">UFOPK3099_00285</name>
</gene>
<dbReference type="PANTHER" id="PTHR43403:SF1">
    <property type="entry name" value="NAD-SPECIFIC GLUTAMATE DEHYDROGENASE"/>
    <property type="match status" value="1"/>
</dbReference>
<evidence type="ECO:0000313" key="4">
    <source>
        <dbReference type="EMBL" id="CAB4803916.1"/>
    </source>
</evidence>
<feature type="domain" description="NAD-glutamate dehydrogenase ACT3" evidence="3">
    <location>
        <begin position="85"/>
        <end position="150"/>
    </location>
</feature>
<dbReference type="InterPro" id="IPR048381">
    <property type="entry name" value="GDH_C"/>
</dbReference>
<dbReference type="Pfam" id="PF21078">
    <property type="entry name" value="GDH_HM3"/>
    <property type="match status" value="1"/>
</dbReference>
<feature type="domain" description="NAD-glutamate dehydrogenase catalytic" evidence="1">
    <location>
        <begin position="249"/>
        <end position="742"/>
    </location>
</feature>
<accession>A0A6J6Y9H3</accession>
<dbReference type="InterPro" id="IPR049056">
    <property type="entry name" value="NAD_Glu_DH_HM3"/>
</dbReference>
<evidence type="ECO:0000259" key="3">
    <source>
        <dbReference type="Pfam" id="PF21077"/>
    </source>
</evidence>
<dbReference type="PANTHER" id="PTHR43403">
    <property type="entry name" value="NAD-SPECIFIC GLUTAMATE DEHYDROGENASE"/>
    <property type="match status" value="1"/>
</dbReference>
<dbReference type="InterPro" id="IPR036291">
    <property type="entry name" value="NAD(P)-bd_dom_sf"/>
</dbReference>
<feature type="domain" description="NAD-specific glutamate dehydrogenase C-terminal" evidence="2">
    <location>
        <begin position="787"/>
        <end position="1115"/>
    </location>
</feature>
<dbReference type="InterPro" id="IPR007780">
    <property type="entry name" value="NAD_Glu_DH_bac"/>
</dbReference>
<sequence>MSIQGSPGEVAADWALAVREALTAELGGAAAPVLDRLLPVGPAGYDELNWPNSASIDLPIIDRLARTASDPTAATTDTAMMHFTEAGSCEWRFRVYRAGGAIPISDLLPLLDNLGFRAIDERAFHFDLPETSVWLHDVGVQVPEGADMSDAARDEVQRAFLAEFAGTVEVDGLNRLVLAAGLTARQVEVLRAYSRYLRQIGFPFSQQYIESTLNRHARIGRSLVELFTARFTPGLADSLAVSAVHRAAILAALDGVPSLDDDRTLRALLALIDATVRTNAFRSGSNAGYRDVLAFKFDTTKVPDVPLPRPMFEIWVCSPRVEGVHLRNGRIARGGIRWSDRREDFRTEILGLVKAQIVKNAVIVPTGAKGGFVLKRPPTPGTDEFRTEGVACYRQFIAGLLDLTDNLVGDGIVPPPETVRHDGDDPYLVVAADKGTATFSDIANGISADYGFWLGDAFASGGSAGYDHKEMAITARGAWESVRRHAAGLGKDVEKVALTVVGVGDMSGDVFGNGLLRSPHLKMLAAFDHRHIIIDPDPDPAASFAERLRLFGMPRSSWADYDSALISAGGGVYPRTLKTIEISEAARVCLGADHTTFTPNELISTILRAPVDLLWNGGIGTYVKATSESHADVGDRANDGLRINGSELRCRIVGEGGNLGFTQRGRVEYALAGGLINTDAIDNSAGVDCSDHEVNIKILLGPVVEAGALTTEQRNAVLVEMTDDVGELVLDDNRAQTLALSIARRQALPMVNVHSRYLNQLESEGWLNRAMEFLPTDRQIAERQASGQGLTTPEFSVLLAYTKTANVAETVRSDLPDNPYLVPELIRYFPHRLHHEYHDQILGHRLRREIVATQVCNQMVNLSGISFDHRVGEETGVGVVEITRAWLAARDVLGLVELWDQVDALTGQVKPDVQIDLFLELRSMAERATLWLLRHRKLPLDLGAAVEAYRAPICSLVELEGTLRGKLRDAAFALEASRLAAGVPEGLAQRSVQWPLLHTAFDMVELSGRTGSSTSEVAGAYWHVFEELDLLWLWEAVGRLPRGTRWQNQARSALRDDLVAALGDLAEDVLAAGGVADWQSANERLVQRTMTMFTELRRVDSHDITTLSVAVRQLRNLALLT</sequence>
<dbReference type="SUPFAM" id="SSF51735">
    <property type="entry name" value="NAD(P)-binding Rossmann-fold domains"/>
    <property type="match status" value="1"/>
</dbReference>
<dbReference type="EMBL" id="CAFAAV010000012">
    <property type="protein sequence ID" value="CAB4803916.1"/>
    <property type="molecule type" value="Genomic_DNA"/>
</dbReference>
<dbReference type="Gene3D" id="3.40.50.720">
    <property type="entry name" value="NAD(P)-binding Rossmann-like Domain"/>
    <property type="match status" value="1"/>
</dbReference>